<evidence type="ECO:0000313" key="1">
    <source>
        <dbReference type="EMBL" id="GLI00400.1"/>
    </source>
</evidence>
<comment type="caution">
    <text evidence="1">The sequence shown here is derived from an EMBL/GenBank/DDBJ whole genome shotgun (WGS) entry which is preliminary data.</text>
</comment>
<protein>
    <recommendedName>
        <fullName evidence="3">Addiction module toxin RelE</fullName>
    </recommendedName>
</protein>
<dbReference type="InterPro" id="IPR009241">
    <property type="entry name" value="HigB-like"/>
</dbReference>
<name>A0ABQ5R1W4_9ACTN</name>
<organism evidence="1 2">
    <name type="scientific">Phytohabitans aurantiacus</name>
    <dbReference type="NCBI Taxonomy" id="3016789"/>
    <lineage>
        <taxon>Bacteria</taxon>
        <taxon>Bacillati</taxon>
        <taxon>Actinomycetota</taxon>
        <taxon>Actinomycetes</taxon>
        <taxon>Micromonosporales</taxon>
        <taxon>Micromonosporaceae</taxon>
    </lineage>
</organism>
<gene>
    <name evidence="1" type="ORF">Pa4123_56760</name>
</gene>
<sequence>MSWLIVVVEPARSWLHSLRRTDRRTLQLVSQALEALSIEGPALGRPLVDSVTGSSLSNLKELRPGSSGASKVRLLFVFDPERHAVILVGGDKAGKWRSWYRSAIPLAEAAYAEHLKRMEGGADERPPAGSGRPDMG</sequence>
<dbReference type="Pfam" id="PF05973">
    <property type="entry name" value="Gp49"/>
    <property type="match status" value="1"/>
</dbReference>
<dbReference type="EMBL" id="BSDI01000032">
    <property type="protein sequence ID" value="GLI00400.1"/>
    <property type="molecule type" value="Genomic_DNA"/>
</dbReference>
<accession>A0ABQ5R1W4</accession>
<dbReference type="RefSeq" id="WP_281900663.1">
    <property type="nucleotide sequence ID" value="NZ_BSDI01000032.1"/>
</dbReference>
<dbReference type="Proteomes" id="UP001144280">
    <property type="component" value="Unassembled WGS sequence"/>
</dbReference>
<evidence type="ECO:0008006" key="3">
    <source>
        <dbReference type="Google" id="ProtNLM"/>
    </source>
</evidence>
<evidence type="ECO:0000313" key="2">
    <source>
        <dbReference type="Proteomes" id="UP001144280"/>
    </source>
</evidence>
<proteinExistence type="predicted"/>
<reference evidence="1" key="1">
    <citation type="submission" date="2022-12" db="EMBL/GenBank/DDBJ databases">
        <title>New Phytohabitans aurantiacus sp. RD004123 nov., an actinomycete isolated from soil.</title>
        <authorList>
            <person name="Triningsih D.W."/>
            <person name="Harunari E."/>
            <person name="Igarashi Y."/>
        </authorList>
    </citation>
    <scope>NUCLEOTIDE SEQUENCE</scope>
    <source>
        <strain evidence="1">RD004123</strain>
    </source>
</reference>
<keyword evidence="2" id="KW-1185">Reference proteome</keyword>